<sequence>CAIRETINTTGITNLKVVDGFRVEIKYLSGTQPKQVTYFLAELPSNVRQPFTGGFGGLHFAWLQLRAAQDKVVFKSMQEVFKQAATFIDEKRTRAPTSATSASSPAGGAPAVTSPGSLPLNMNRMHLGAANGADRRSFRGGERQPAPGAAQRGGARGGSRSSRCDGWDDDRSSGPPMPSAASAARAAALLSGQAESSLYKTRLCERFETEGHCPYASRCTFAHGATELRERPPPQGENEKRDHENLLFKTRMCERFVKENFCQYGHRCHFAHSPSELRERPHGAVEEVEQVVVEPAPPSVLSAPSVPSIPSVSTTRSASPMTKSGDRETFSKGGISTPPSSRFNKRDDRVSLKDFLSGGDQVEKDKLRMRVLELSDEEEDDPQVIHPHDVMTAERLTPVEQKAIAELQAYFQSGPRPAMDEVKEVTRIEFRHDLSKQALFNCLIAAVFEGAYSAKMLTTRVKLFQQ</sequence>
<dbReference type="Pfam" id="PF00642">
    <property type="entry name" value="zf-CCCH"/>
    <property type="match status" value="2"/>
</dbReference>
<evidence type="ECO:0000256" key="6">
    <source>
        <dbReference type="SAM" id="MobiDB-lite"/>
    </source>
</evidence>
<protein>
    <recommendedName>
        <fullName evidence="7">C3H1-type domain-containing protein</fullName>
    </recommendedName>
</protein>
<evidence type="ECO:0000259" key="7">
    <source>
        <dbReference type="PROSITE" id="PS50103"/>
    </source>
</evidence>
<feature type="non-terminal residue" evidence="8">
    <location>
        <position position="1"/>
    </location>
</feature>
<dbReference type="FunFam" id="4.10.1000.10:FF:000003">
    <property type="entry name" value="Zinc finger CCCH domain-containing protein"/>
    <property type="match status" value="1"/>
</dbReference>
<dbReference type="OrthoDB" id="410307at2759"/>
<keyword evidence="1 5" id="KW-0479">Metal-binding</keyword>
<dbReference type="EMBL" id="ML000988">
    <property type="protein sequence ID" value="RKO83653.1"/>
    <property type="molecule type" value="Genomic_DNA"/>
</dbReference>
<evidence type="ECO:0000256" key="5">
    <source>
        <dbReference type="PROSITE-ProRule" id="PRU00723"/>
    </source>
</evidence>
<dbReference type="Gene3D" id="3.90.79.10">
    <property type="entry name" value="Nucleoside Triphosphate Pyrophosphohydrolase"/>
    <property type="match status" value="1"/>
</dbReference>
<keyword evidence="2" id="KW-0677">Repeat</keyword>
<dbReference type="InterPro" id="IPR045877">
    <property type="entry name" value="ZFP36-like"/>
</dbReference>
<accession>A0A4P9VY38</accession>
<keyword evidence="4 5" id="KW-0862">Zinc</keyword>
<dbReference type="AlphaFoldDB" id="A0A4P9VY38"/>
<feature type="compositionally biased region" description="Basic and acidic residues" evidence="6">
    <location>
        <begin position="133"/>
        <end position="142"/>
    </location>
</feature>
<evidence type="ECO:0000313" key="8">
    <source>
        <dbReference type="EMBL" id="RKO83653.1"/>
    </source>
</evidence>
<evidence type="ECO:0000256" key="3">
    <source>
        <dbReference type="ARBA" id="ARBA00022771"/>
    </source>
</evidence>
<reference evidence="9" key="1">
    <citation type="journal article" date="2018" name="Nat. Microbiol.">
        <title>Leveraging single-cell genomics to expand the fungal tree of life.</title>
        <authorList>
            <person name="Ahrendt S.R."/>
            <person name="Quandt C.A."/>
            <person name="Ciobanu D."/>
            <person name="Clum A."/>
            <person name="Salamov A."/>
            <person name="Andreopoulos B."/>
            <person name="Cheng J.F."/>
            <person name="Woyke T."/>
            <person name="Pelin A."/>
            <person name="Henrissat B."/>
            <person name="Reynolds N.K."/>
            <person name="Benny G.L."/>
            <person name="Smith M.E."/>
            <person name="James T.Y."/>
            <person name="Grigoriev I.V."/>
        </authorList>
    </citation>
    <scope>NUCLEOTIDE SEQUENCE [LARGE SCALE GENOMIC DNA]</scope>
</reference>
<feature type="compositionally biased region" description="Basic and acidic residues" evidence="6">
    <location>
        <begin position="162"/>
        <end position="172"/>
    </location>
</feature>
<dbReference type="SMART" id="SM00356">
    <property type="entry name" value="ZnF_C3H1"/>
    <property type="match status" value="2"/>
</dbReference>
<evidence type="ECO:0000256" key="2">
    <source>
        <dbReference type="ARBA" id="ARBA00022737"/>
    </source>
</evidence>
<keyword evidence="9" id="KW-1185">Reference proteome</keyword>
<dbReference type="GO" id="GO:0003729">
    <property type="term" value="F:mRNA binding"/>
    <property type="evidence" value="ECO:0007669"/>
    <property type="project" value="InterPro"/>
</dbReference>
<dbReference type="GO" id="GO:0008270">
    <property type="term" value="F:zinc ion binding"/>
    <property type="evidence" value="ECO:0007669"/>
    <property type="project" value="UniProtKB-KW"/>
</dbReference>
<feature type="compositionally biased region" description="Low complexity" evidence="6">
    <location>
        <begin position="298"/>
        <end position="313"/>
    </location>
</feature>
<name>A0A4P9VY38_9FUNG</name>
<feature type="domain" description="C3H1-type" evidence="7">
    <location>
        <begin position="247"/>
        <end position="275"/>
    </location>
</feature>
<dbReference type="PROSITE" id="PS50103">
    <property type="entry name" value="ZF_C3H1"/>
    <property type="match status" value="2"/>
</dbReference>
<feature type="domain" description="C3H1-type" evidence="7">
    <location>
        <begin position="198"/>
        <end position="226"/>
    </location>
</feature>
<dbReference type="Proteomes" id="UP000269721">
    <property type="component" value="Unassembled WGS sequence"/>
</dbReference>
<feature type="region of interest" description="Disordered" evidence="6">
    <location>
        <begin position="92"/>
        <end position="184"/>
    </location>
</feature>
<dbReference type="PANTHER" id="PTHR12547">
    <property type="entry name" value="CCCH ZINC FINGER/TIS11-RELATED"/>
    <property type="match status" value="1"/>
</dbReference>
<feature type="compositionally biased region" description="Low complexity" evidence="6">
    <location>
        <begin position="95"/>
        <end position="117"/>
    </location>
</feature>
<evidence type="ECO:0000256" key="4">
    <source>
        <dbReference type="ARBA" id="ARBA00022833"/>
    </source>
</evidence>
<evidence type="ECO:0000256" key="1">
    <source>
        <dbReference type="ARBA" id="ARBA00022723"/>
    </source>
</evidence>
<gene>
    <name evidence="8" type="ORF">BDK51DRAFT_33409</name>
</gene>
<dbReference type="GO" id="GO:0051252">
    <property type="term" value="P:regulation of RNA metabolic process"/>
    <property type="evidence" value="ECO:0007669"/>
    <property type="project" value="UniProtKB-ARBA"/>
</dbReference>
<feature type="zinc finger region" description="C3H1-type" evidence="5">
    <location>
        <begin position="198"/>
        <end position="226"/>
    </location>
</feature>
<dbReference type="InterPro" id="IPR000571">
    <property type="entry name" value="Znf_CCCH"/>
</dbReference>
<dbReference type="PANTHER" id="PTHR12547:SF18">
    <property type="entry name" value="PROTEIN TIS11"/>
    <property type="match status" value="1"/>
</dbReference>
<feature type="compositionally biased region" description="Low complexity" evidence="6">
    <location>
        <begin position="146"/>
        <end position="161"/>
    </location>
</feature>
<feature type="non-terminal residue" evidence="8">
    <location>
        <position position="466"/>
    </location>
</feature>
<feature type="zinc finger region" description="C3H1-type" evidence="5">
    <location>
        <begin position="247"/>
        <end position="275"/>
    </location>
</feature>
<feature type="region of interest" description="Disordered" evidence="6">
    <location>
        <begin position="298"/>
        <end position="346"/>
    </location>
</feature>
<proteinExistence type="predicted"/>
<dbReference type="InterPro" id="IPR036855">
    <property type="entry name" value="Znf_CCCH_sf"/>
</dbReference>
<keyword evidence="3 5" id="KW-0863">Zinc-finger</keyword>
<organism evidence="8 9">
    <name type="scientific">Blyttiomyces helicus</name>
    <dbReference type="NCBI Taxonomy" id="388810"/>
    <lineage>
        <taxon>Eukaryota</taxon>
        <taxon>Fungi</taxon>
        <taxon>Fungi incertae sedis</taxon>
        <taxon>Chytridiomycota</taxon>
        <taxon>Chytridiomycota incertae sedis</taxon>
        <taxon>Chytridiomycetes</taxon>
        <taxon>Chytridiomycetes incertae sedis</taxon>
        <taxon>Blyttiomyces</taxon>
    </lineage>
</organism>
<dbReference type="Gene3D" id="4.10.1000.10">
    <property type="entry name" value="Zinc finger, CCCH-type"/>
    <property type="match status" value="2"/>
</dbReference>
<dbReference type="GO" id="GO:0010468">
    <property type="term" value="P:regulation of gene expression"/>
    <property type="evidence" value="ECO:0007669"/>
    <property type="project" value="UniProtKB-ARBA"/>
</dbReference>
<evidence type="ECO:0000313" key="9">
    <source>
        <dbReference type="Proteomes" id="UP000269721"/>
    </source>
</evidence>
<dbReference type="SUPFAM" id="SSF90229">
    <property type="entry name" value="CCCH zinc finger"/>
    <property type="match status" value="2"/>
</dbReference>